<dbReference type="SUPFAM" id="SSF49785">
    <property type="entry name" value="Galactose-binding domain-like"/>
    <property type="match status" value="1"/>
</dbReference>
<accession>A0A9D1UUW3</accession>
<dbReference type="InterPro" id="IPR023232">
    <property type="entry name" value="Glyco_hydro_2_AS"/>
</dbReference>
<sequence length="672" mass="73853">MTPTNSHISADPVAFEAEGHTSYRPYAGRVVPPRSWLTENSDAASLSLNGTWQFRLSPAVPGTPGARGRPDVPAGPDDQPTAQPPAKGATGQSRAPADPAGSAEGRSNAPVDSPAWNEITVPAHWALDPRFGRPIYTNVQYPFPVDPPHVPDENPTGDYHRSLELPADWLESGDILLRFDGVESFFRVWVNGTWVGEAFGSRLAHEFDVAELLRPGTNTVTVRVVQWSAGSYLEDQDQWWLPGIFRDVTLLHRPHGGIEDLWLRTDYDAAHGIGTLMPEVTAAPEAYPIRLSCPELAVDVAWDGPGDVATITVGGTGTSTRDGSTQDRSAQNSSGQDSSGQDSSGTGVEPWSPETPRLYAFTIQSAGETVTLRTGFRRVEIRGDRFLVNGRAVTFSGMNRHETHPDRGRVFDADDARADLAMMKRHNVNAVRTSHYPPHPKLLDLADELGLWVMLECDLETHGFEAHGWIDNPSDDLRWRHAYLDRIQRTVERDKNHPSVVIWSLGNESGTGQNLAEMSAWVRRRDPGRAVHYEGDYTGQFTDLYSRMYAPVPEVESIGRDDDPTALLGCSTADSVRVRSKPFILCEYAHAMGNGPGALDDYRELADRYDRLHGGFIWEWRDHGIRTVASDGTEYFGYGGDFGEVVHDGNFVMDGMVLSDGTASPGLAEFAA</sequence>
<evidence type="ECO:0000256" key="1">
    <source>
        <dbReference type="ARBA" id="ARBA00001412"/>
    </source>
</evidence>
<comment type="caution">
    <text evidence="9">The sequence shown here is derived from an EMBL/GenBank/DDBJ whole genome shotgun (WGS) entry which is preliminary data.</text>
</comment>
<dbReference type="InterPro" id="IPR006104">
    <property type="entry name" value="Glyco_hydro_2_N"/>
</dbReference>
<dbReference type="EMBL" id="DXGD01000430">
    <property type="protein sequence ID" value="HIX00767.1"/>
    <property type="molecule type" value="Genomic_DNA"/>
</dbReference>
<comment type="similarity">
    <text evidence="2">Belongs to the glycosyl hydrolase 2 family.</text>
</comment>
<feature type="compositionally biased region" description="Low complexity" evidence="6">
    <location>
        <begin position="333"/>
        <end position="345"/>
    </location>
</feature>
<dbReference type="Pfam" id="PF02837">
    <property type="entry name" value="Glyco_hydro_2_N"/>
    <property type="match status" value="1"/>
</dbReference>
<dbReference type="InterPro" id="IPR023230">
    <property type="entry name" value="Glyco_hydro_2_CS"/>
</dbReference>
<dbReference type="Gene3D" id="2.60.120.260">
    <property type="entry name" value="Galactose-binding domain-like"/>
    <property type="match status" value="1"/>
</dbReference>
<feature type="domain" description="Glycosyl hydrolases family 2 sugar binding" evidence="8">
    <location>
        <begin position="111"/>
        <end position="254"/>
    </location>
</feature>
<dbReference type="Gene3D" id="3.20.20.80">
    <property type="entry name" value="Glycosidases"/>
    <property type="match status" value="1"/>
</dbReference>
<dbReference type="Gene3D" id="2.60.40.10">
    <property type="entry name" value="Immunoglobulins"/>
    <property type="match status" value="1"/>
</dbReference>
<dbReference type="PANTHER" id="PTHR46323:SF2">
    <property type="entry name" value="BETA-GALACTOSIDASE"/>
    <property type="match status" value="1"/>
</dbReference>
<dbReference type="InterPro" id="IPR050347">
    <property type="entry name" value="Bact_Beta-galactosidase"/>
</dbReference>
<evidence type="ECO:0000259" key="8">
    <source>
        <dbReference type="Pfam" id="PF02837"/>
    </source>
</evidence>
<dbReference type="InterPro" id="IPR006103">
    <property type="entry name" value="Glyco_hydro_2_cat"/>
</dbReference>
<organism evidence="9 10">
    <name type="scientific">Candidatus Nesterenkonia stercoripullorum</name>
    <dbReference type="NCBI Taxonomy" id="2838701"/>
    <lineage>
        <taxon>Bacteria</taxon>
        <taxon>Bacillati</taxon>
        <taxon>Actinomycetota</taxon>
        <taxon>Actinomycetes</taxon>
        <taxon>Micrococcales</taxon>
        <taxon>Micrococcaceae</taxon>
        <taxon>Nesterenkonia</taxon>
    </lineage>
</organism>
<reference evidence="9" key="2">
    <citation type="submission" date="2021-04" db="EMBL/GenBank/DDBJ databases">
        <authorList>
            <person name="Gilroy R."/>
        </authorList>
    </citation>
    <scope>NUCLEOTIDE SEQUENCE</scope>
    <source>
        <strain evidence="9">ChiHejej3B27-3195</strain>
    </source>
</reference>
<evidence type="ECO:0000313" key="9">
    <source>
        <dbReference type="EMBL" id="HIX00767.1"/>
    </source>
</evidence>
<gene>
    <name evidence="9" type="ORF">H9871_11580</name>
</gene>
<dbReference type="InterPro" id="IPR017853">
    <property type="entry name" value="GH"/>
</dbReference>
<feature type="domain" description="Glycoside hydrolase family 2 catalytic" evidence="7">
    <location>
        <begin position="379"/>
        <end position="669"/>
    </location>
</feature>
<evidence type="ECO:0000256" key="5">
    <source>
        <dbReference type="ARBA" id="ARBA00023295"/>
    </source>
</evidence>
<dbReference type="InterPro" id="IPR006101">
    <property type="entry name" value="Glyco_hydro_2"/>
</dbReference>
<dbReference type="InterPro" id="IPR013783">
    <property type="entry name" value="Ig-like_fold"/>
</dbReference>
<dbReference type="PROSITE" id="PS00719">
    <property type="entry name" value="GLYCOSYL_HYDROL_F2_1"/>
    <property type="match status" value="1"/>
</dbReference>
<dbReference type="Proteomes" id="UP000824151">
    <property type="component" value="Unassembled WGS sequence"/>
</dbReference>
<dbReference type="SUPFAM" id="SSF49303">
    <property type="entry name" value="beta-Galactosidase/glucuronidase domain"/>
    <property type="match status" value="1"/>
</dbReference>
<comment type="catalytic activity">
    <reaction evidence="1">
        <text>Hydrolysis of terminal non-reducing beta-D-galactose residues in beta-D-galactosides.</text>
        <dbReference type="EC" id="3.2.1.23"/>
    </reaction>
</comment>
<evidence type="ECO:0000256" key="4">
    <source>
        <dbReference type="ARBA" id="ARBA00022801"/>
    </source>
</evidence>
<protein>
    <recommendedName>
        <fullName evidence="3">beta-galactosidase</fullName>
        <ecNumber evidence="3">3.2.1.23</ecNumber>
    </recommendedName>
</protein>
<dbReference type="PANTHER" id="PTHR46323">
    <property type="entry name" value="BETA-GALACTOSIDASE"/>
    <property type="match status" value="1"/>
</dbReference>
<evidence type="ECO:0000256" key="3">
    <source>
        <dbReference type="ARBA" id="ARBA00012756"/>
    </source>
</evidence>
<feature type="region of interest" description="Disordered" evidence="6">
    <location>
        <begin position="57"/>
        <end position="115"/>
    </location>
</feature>
<dbReference type="AlphaFoldDB" id="A0A9D1UUW3"/>
<dbReference type="PROSITE" id="PS00608">
    <property type="entry name" value="GLYCOSYL_HYDROL_F2_2"/>
    <property type="match status" value="1"/>
</dbReference>
<dbReference type="PRINTS" id="PR00132">
    <property type="entry name" value="GLHYDRLASE2"/>
</dbReference>
<dbReference type="GO" id="GO:0004565">
    <property type="term" value="F:beta-galactosidase activity"/>
    <property type="evidence" value="ECO:0007669"/>
    <property type="project" value="UniProtKB-EC"/>
</dbReference>
<name>A0A9D1UUW3_9MICC</name>
<evidence type="ECO:0000256" key="6">
    <source>
        <dbReference type="SAM" id="MobiDB-lite"/>
    </source>
</evidence>
<dbReference type="GO" id="GO:0005990">
    <property type="term" value="P:lactose catabolic process"/>
    <property type="evidence" value="ECO:0007669"/>
    <property type="project" value="TreeGrafter"/>
</dbReference>
<evidence type="ECO:0000313" key="10">
    <source>
        <dbReference type="Proteomes" id="UP000824151"/>
    </source>
</evidence>
<dbReference type="SUPFAM" id="SSF51445">
    <property type="entry name" value="(Trans)glycosidases"/>
    <property type="match status" value="1"/>
</dbReference>
<dbReference type="GO" id="GO:0009341">
    <property type="term" value="C:beta-galactosidase complex"/>
    <property type="evidence" value="ECO:0007669"/>
    <property type="project" value="TreeGrafter"/>
</dbReference>
<keyword evidence="5" id="KW-0326">Glycosidase</keyword>
<evidence type="ECO:0000259" key="7">
    <source>
        <dbReference type="Pfam" id="PF02836"/>
    </source>
</evidence>
<keyword evidence="4" id="KW-0378">Hydrolase</keyword>
<proteinExistence type="inferred from homology"/>
<reference evidence="9" key="1">
    <citation type="journal article" date="2021" name="PeerJ">
        <title>Extensive microbial diversity within the chicken gut microbiome revealed by metagenomics and culture.</title>
        <authorList>
            <person name="Gilroy R."/>
            <person name="Ravi A."/>
            <person name="Getino M."/>
            <person name="Pursley I."/>
            <person name="Horton D.L."/>
            <person name="Alikhan N.F."/>
            <person name="Baker D."/>
            <person name="Gharbi K."/>
            <person name="Hall N."/>
            <person name="Watson M."/>
            <person name="Adriaenssens E.M."/>
            <person name="Foster-Nyarko E."/>
            <person name="Jarju S."/>
            <person name="Secka A."/>
            <person name="Antonio M."/>
            <person name="Oren A."/>
            <person name="Chaudhuri R.R."/>
            <person name="La Ragione R."/>
            <person name="Hildebrand F."/>
            <person name="Pallen M.J."/>
        </authorList>
    </citation>
    <scope>NUCLEOTIDE SEQUENCE</scope>
    <source>
        <strain evidence="9">ChiHejej3B27-3195</strain>
    </source>
</reference>
<dbReference type="EC" id="3.2.1.23" evidence="3"/>
<dbReference type="InterPro" id="IPR008979">
    <property type="entry name" value="Galactose-bd-like_sf"/>
</dbReference>
<feature type="non-terminal residue" evidence="9">
    <location>
        <position position="672"/>
    </location>
</feature>
<evidence type="ECO:0000256" key="2">
    <source>
        <dbReference type="ARBA" id="ARBA00007401"/>
    </source>
</evidence>
<feature type="region of interest" description="Disordered" evidence="6">
    <location>
        <begin position="311"/>
        <end position="354"/>
    </location>
</feature>
<dbReference type="Pfam" id="PF02836">
    <property type="entry name" value="Glyco_hydro_2_C"/>
    <property type="match status" value="1"/>
</dbReference>
<dbReference type="InterPro" id="IPR036156">
    <property type="entry name" value="Beta-gal/glucu_dom_sf"/>
</dbReference>